<keyword evidence="2" id="KW-1185">Reference proteome</keyword>
<evidence type="ECO:0000313" key="1">
    <source>
        <dbReference type="EMBL" id="KZP16910.1"/>
    </source>
</evidence>
<sequence length="502" mass="54901">MAGPEDSEDDSATMVTPAFASHQAMSILDLSMDVLVHILSLLQPADVVSASQRWLWITLLRKVCDQQTVFKPTFDKMESMSLQELKQAAITPTRLLDHLKQCSLSGNTPRTSMRTLTHEPPNFFIDGENTFMLAPGARYLVTCTQTTLSLWDLGHGAKSTFKCCCSTKIASAESAAFGVFACQITDLRVASERHQIPWVSGKSIYCVYEVFPMNATPNFCTIASASIERFADISRCSANEIVLAGINGDLASTSFIVWNYVVDAWVKWNMEDLAIDLEVITNAQLHVCNGCVIVLKDDTITVYTISGLIPRVDGERPPTIVNKPQASYKLAFKSGCYASAIVTNPWYEAATTGNISNYLDILCKGSDGGQTALQHCIMRRAGNPADPGSLEVIPTDEILGGNGFFDLNCVPSTWATPRDLICVSMGDFGVLANIFTLPSPKPGHESALPFPEFAIWPLEELTQDVSQINFCVFSGRICMQTETLNPLGEHSCAIRILDVILP</sequence>
<dbReference type="OrthoDB" id="2688364at2759"/>
<proteinExistence type="predicted"/>
<reference evidence="1 2" key="1">
    <citation type="journal article" date="2016" name="Mol. Biol. Evol.">
        <title>Comparative Genomics of Early-Diverging Mushroom-Forming Fungi Provides Insights into the Origins of Lignocellulose Decay Capabilities.</title>
        <authorList>
            <person name="Nagy L.G."/>
            <person name="Riley R."/>
            <person name="Tritt A."/>
            <person name="Adam C."/>
            <person name="Daum C."/>
            <person name="Floudas D."/>
            <person name="Sun H."/>
            <person name="Yadav J.S."/>
            <person name="Pangilinan J."/>
            <person name="Larsson K.H."/>
            <person name="Matsuura K."/>
            <person name="Barry K."/>
            <person name="Labutti K."/>
            <person name="Kuo R."/>
            <person name="Ohm R.A."/>
            <person name="Bhattacharya S.S."/>
            <person name="Shirouzu T."/>
            <person name="Yoshinaga Y."/>
            <person name="Martin F.M."/>
            <person name="Grigoriev I.V."/>
            <person name="Hibbett D.S."/>
        </authorList>
    </citation>
    <scope>NUCLEOTIDE SEQUENCE [LARGE SCALE GENOMIC DNA]</scope>
    <source>
        <strain evidence="1 2">CBS 109695</strain>
    </source>
</reference>
<gene>
    <name evidence="1" type="ORF">FIBSPDRAFT_894671</name>
</gene>
<name>A0A166FKR0_9AGAM</name>
<dbReference type="EMBL" id="KV417588">
    <property type="protein sequence ID" value="KZP16910.1"/>
    <property type="molecule type" value="Genomic_DNA"/>
</dbReference>
<protein>
    <recommendedName>
        <fullName evidence="3">F-box domain-containing protein</fullName>
    </recommendedName>
</protein>
<dbReference type="Proteomes" id="UP000076532">
    <property type="component" value="Unassembled WGS sequence"/>
</dbReference>
<accession>A0A166FKR0</accession>
<evidence type="ECO:0000313" key="2">
    <source>
        <dbReference type="Proteomes" id="UP000076532"/>
    </source>
</evidence>
<evidence type="ECO:0008006" key="3">
    <source>
        <dbReference type="Google" id="ProtNLM"/>
    </source>
</evidence>
<organism evidence="1 2">
    <name type="scientific">Athelia psychrophila</name>
    <dbReference type="NCBI Taxonomy" id="1759441"/>
    <lineage>
        <taxon>Eukaryota</taxon>
        <taxon>Fungi</taxon>
        <taxon>Dikarya</taxon>
        <taxon>Basidiomycota</taxon>
        <taxon>Agaricomycotina</taxon>
        <taxon>Agaricomycetes</taxon>
        <taxon>Agaricomycetidae</taxon>
        <taxon>Atheliales</taxon>
        <taxon>Atheliaceae</taxon>
        <taxon>Athelia</taxon>
    </lineage>
</organism>
<dbReference type="AlphaFoldDB" id="A0A166FKR0"/>